<keyword evidence="2" id="KW-1185">Reference proteome</keyword>
<evidence type="ECO:0000313" key="2">
    <source>
        <dbReference type="Proteomes" id="UP000724584"/>
    </source>
</evidence>
<protein>
    <submittedName>
        <fullName evidence="1">Uncharacterized protein</fullName>
    </submittedName>
</protein>
<accession>A0ACB7PU79</accession>
<evidence type="ECO:0000313" key="1">
    <source>
        <dbReference type="EMBL" id="KAH6651354.1"/>
    </source>
</evidence>
<comment type="caution">
    <text evidence="1">The sequence shown here is derived from an EMBL/GenBank/DDBJ whole genome shotgun (WGS) entry which is preliminary data.</text>
</comment>
<gene>
    <name evidence="1" type="ORF">F5144DRAFT_589589</name>
</gene>
<organism evidence="1 2">
    <name type="scientific">Chaetomium tenue</name>
    <dbReference type="NCBI Taxonomy" id="1854479"/>
    <lineage>
        <taxon>Eukaryota</taxon>
        <taxon>Fungi</taxon>
        <taxon>Dikarya</taxon>
        <taxon>Ascomycota</taxon>
        <taxon>Pezizomycotina</taxon>
        <taxon>Sordariomycetes</taxon>
        <taxon>Sordariomycetidae</taxon>
        <taxon>Sordariales</taxon>
        <taxon>Chaetomiaceae</taxon>
        <taxon>Chaetomium</taxon>
    </lineage>
</organism>
<sequence>MGAYVSSANCAARHGLTPNCSIVLSEDNTTAVSLGGIEMGQFPGDPDIAGAGVLGAFLCVTVASLLLSIASSAWWSAKNIFGVVNRLTREEKAIKNWQISIAGIVEALVITCSDQQVFTGGAYVITLRYAKACSISAYHYNIVANILLVTCATHLMAVTVARHYWQHPYVGVLRITVTTLVFVITGVLLSNQGSGSLGFPTEIPSYTDQYSPMLLPAACFQTGDYTFDQEIKKAVKAGSATAFFTGQIHGWTNYLIMFLFYLIAVGVSLGRVIRRGMGRNGRRKKFVAGLKKMFPFLFVIKRFFYVIFGLYLLAGIALCGWTIANAAVYVLHLRSWVDKSGWMQLSNNGNPENDPSTFGQLVPVLLMSLTNACRCHSACSHRRDSDLNSHSPSRSPSPSTHTHYATISTIDVSSVHERDGSHGEGRNDGLYDYPYNNDKHKAEPVVGIRQVEEEEAEPANIDIDDGPNHGHDHPPTYGQAYDGHGFGPVERSSVDIGISGDQRRWTTGRAPEGGRGMCYAEVAVVTSPFANLTPIYEVDPDADVLLIVSGTPSNQASAPQDGLGIRLNGPNEQDNSRHVTSTAQSGLRIKVSSRHLTLASRVFKNKLQFGIAKGARQSDGRAVDIETLAQIALVVDRFQLYDAVEVYAERWISNLETSHPDTVDNDPIPWIYISHIFRHAAIFKAATKLAAARSTGPIPTYGLPIREKIIQNIHTTRTALLTRTLTHLHTTLDTLASSPTPTPSQTTPSPPTETAATTNAQLLGELIQALHPHRLVWPRPAAPFPGVGFTAVAAAVEGGLGGYRRRERERERERAEKVRLQVEVEPWYMKKGGSTSSVRGGAGDGLWSGGAEGARPGWGVVGGIQLPITPAASPEPVFAAGGRGFEGGVGKGDGDGGEAGRVVLGLEGLARFGDEVEGLVLEGRLGYLLY</sequence>
<dbReference type="Proteomes" id="UP000724584">
    <property type="component" value="Unassembled WGS sequence"/>
</dbReference>
<name>A0ACB7PU79_9PEZI</name>
<reference evidence="1 2" key="1">
    <citation type="journal article" date="2021" name="Nat. Commun.">
        <title>Genetic determinants of endophytism in the Arabidopsis root mycobiome.</title>
        <authorList>
            <person name="Mesny F."/>
            <person name="Miyauchi S."/>
            <person name="Thiergart T."/>
            <person name="Pickel B."/>
            <person name="Atanasova L."/>
            <person name="Karlsson M."/>
            <person name="Huettel B."/>
            <person name="Barry K.W."/>
            <person name="Haridas S."/>
            <person name="Chen C."/>
            <person name="Bauer D."/>
            <person name="Andreopoulos W."/>
            <person name="Pangilinan J."/>
            <person name="LaButti K."/>
            <person name="Riley R."/>
            <person name="Lipzen A."/>
            <person name="Clum A."/>
            <person name="Drula E."/>
            <person name="Henrissat B."/>
            <person name="Kohler A."/>
            <person name="Grigoriev I.V."/>
            <person name="Martin F.M."/>
            <person name="Hacquard S."/>
        </authorList>
    </citation>
    <scope>NUCLEOTIDE SEQUENCE [LARGE SCALE GENOMIC DNA]</scope>
    <source>
        <strain evidence="1 2">MPI-SDFR-AT-0079</strain>
    </source>
</reference>
<proteinExistence type="predicted"/>
<dbReference type="EMBL" id="JAGIZQ010000001">
    <property type="protein sequence ID" value="KAH6651354.1"/>
    <property type="molecule type" value="Genomic_DNA"/>
</dbReference>